<dbReference type="Proteomes" id="UP001651158">
    <property type="component" value="Unassembled WGS sequence"/>
</dbReference>
<reference evidence="2 3" key="1">
    <citation type="journal article" date="2022" name="Front. Cell. Infect. Microbiol.">
        <title>The Genomes of Two Strains of Taenia crassiceps the Animal Model for the Study of Human Cysticercosis.</title>
        <authorList>
            <person name="Bobes R.J."/>
            <person name="Estrada K."/>
            <person name="Rios-Valencia D.G."/>
            <person name="Calderon-Gallegos A."/>
            <person name="de la Torre P."/>
            <person name="Carrero J.C."/>
            <person name="Sanchez-Flores A."/>
            <person name="Laclette J.P."/>
        </authorList>
    </citation>
    <scope>NUCLEOTIDE SEQUENCE [LARGE SCALE GENOMIC DNA]</scope>
    <source>
        <strain evidence="2">WFUcys</strain>
    </source>
</reference>
<sequence>MQRRCESLNLRLYGLAHLQPTDTLDFLAQNDSRQSLERNRNRIVRCPTGLVRALATVFGTMLKGVTGGGLS</sequence>
<keyword evidence="3" id="KW-1185">Reference proteome</keyword>
<proteinExistence type="predicted"/>
<protein>
    <submittedName>
        <fullName evidence="2">Uncharacterized protein</fullName>
    </submittedName>
</protein>
<gene>
    <name evidence="1" type="ORF">TcWFU_000243</name>
    <name evidence="2" type="ORF">TcWFU_007998</name>
</gene>
<comment type="caution">
    <text evidence="2">The sequence shown here is derived from an EMBL/GenBank/DDBJ whole genome shotgun (WGS) entry which is preliminary data.</text>
</comment>
<accession>A0ABR4QST8</accession>
<dbReference type="EMBL" id="JAKROA010000001">
    <property type="protein sequence ID" value="KAL5112633.1"/>
    <property type="molecule type" value="Genomic_DNA"/>
</dbReference>
<dbReference type="EMBL" id="JAKROA010000001">
    <property type="protein sequence ID" value="KAL5111122.1"/>
    <property type="molecule type" value="Genomic_DNA"/>
</dbReference>
<organism evidence="2 3">
    <name type="scientific">Taenia crassiceps</name>
    <dbReference type="NCBI Taxonomy" id="6207"/>
    <lineage>
        <taxon>Eukaryota</taxon>
        <taxon>Metazoa</taxon>
        <taxon>Spiralia</taxon>
        <taxon>Lophotrochozoa</taxon>
        <taxon>Platyhelminthes</taxon>
        <taxon>Cestoda</taxon>
        <taxon>Eucestoda</taxon>
        <taxon>Cyclophyllidea</taxon>
        <taxon>Taeniidae</taxon>
        <taxon>Taenia</taxon>
    </lineage>
</organism>
<evidence type="ECO:0000313" key="3">
    <source>
        <dbReference type="Proteomes" id="UP001651158"/>
    </source>
</evidence>
<evidence type="ECO:0000313" key="2">
    <source>
        <dbReference type="EMBL" id="KAL5112633.1"/>
    </source>
</evidence>
<evidence type="ECO:0000313" key="1">
    <source>
        <dbReference type="EMBL" id="KAL5111122.1"/>
    </source>
</evidence>
<name>A0ABR4QST8_9CEST</name>
<reference evidence="2" key="2">
    <citation type="submission" date="2024-12" db="EMBL/GenBank/DDBJ databases">
        <authorList>
            <person name="Estrada K."/>
            <person name="Bobes R.J."/>
            <person name="Sanchez-Flores A."/>
            <person name="Laclette J.P."/>
        </authorList>
    </citation>
    <scope>NUCLEOTIDE SEQUENCE</scope>
    <source>
        <strain evidence="2">WFUcys</strain>
        <tissue evidence="2">Peritoneal cavity of infected mice</tissue>
    </source>
</reference>